<dbReference type="AlphaFoldDB" id="A0A5R8LX61"/>
<dbReference type="GeneID" id="93269933"/>
<reference evidence="1 2" key="1">
    <citation type="submission" date="2019-05" db="EMBL/GenBank/DDBJ databases">
        <title>Genome-based reclassification of Lactobacillus casei as Lactobacillus casei subsp. casei. subsp.nov., description of Lactobacillus casei subsp. zeae subsp. nov., and emended description of Lactobacillus casei.</title>
        <authorList>
            <person name="Huang C.-H."/>
        </authorList>
    </citation>
    <scope>NUCLEOTIDE SEQUENCE [LARGE SCALE GENOMIC DNA]</scope>
    <source>
        <strain evidence="1 2">CRBIP24.44</strain>
    </source>
</reference>
<dbReference type="NCBIfam" id="NF047400">
    <property type="entry name" value="MazE_PemI_antitoxin"/>
    <property type="match status" value="1"/>
</dbReference>
<comment type="caution">
    <text evidence="1">The sequence shown here is derived from an EMBL/GenBank/DDBJ whole genome shotgun (WGS) entry which is preliminary data.</text>
</comment>
<dbReference type="InterPro" id="IPR037914">
    <property type="entry name" value="SpoVT-AbrB_sf"/>
</dbReference>
<dbReference type="GO" id="GO:0003677">
    <property type="term" value="F:DNA binding"/>
    <property type="evidence" value="ECO:0007669"/>
    <property type="project" value="UniProtKB-KW"/>
</dbReference>
<name>A0A5R8LX61_LACZE</name>
<dbReference type="EMBL" id="VBWO01000001">
    <property type="protein sequence ID" value="TLF41813.1"/>
    <property type="molecule type" value="Genomic_DNA"/>
</dbReference>
<proteinExistence type="predicted"/>
<dbReference type="Proteomes" id="UP000309885">
    <property type="component" value="Unassembled WGS sequence"/>
</dbReference>
<protein>
    <submittedName>
        <fullName evidence="1">AbrB/MazE/SpoVT family DNA-binding domain-containing protein</fullName>
    </submittedName>
</protein>
<evidence type="ECO:0000313" key="2">
    <source>
        <dbReference type="Proteomes" id="UP000309885"/>
    </source>
</evidence>
<keyword evidence="1" id="KW-0238">DNA-binding</keyword>
<sequence>MTIKARKVGNSITLTVPKEIKVADGTEFTVEQRRDGAILYLPKHRNPFEGNWYQHDLKQKDITLDNEVLPNEWD</sequence>
<accession>A0A5R8LX61</accession>
<gene>
    <name evidence="1" type="ORF">FEI15_00980</name>
</gene>
<evidence type="ECO:0000313" key="1">
    <source>
        <dbReference type="EMBL" id="TLF41813.1"/>
    </source>
</evidence>
<dbReference type="SUPFAM" id="SSF89447">
    <property type="entry name" value="AbrB/MazE/MraZ-like"/>
    <property type="match status" value="1"/>
</dbReference>
<organism evidence="1 2">
    <name type="scientific">Lacticaseibacillus zeae</name>
    <name type="common">Lactobacillus zeae</name>
    <dbReference type="NCBI Taxonomy" id="57037"/>
    <lineage>
        <taxon>Bacteria</taxon>
        <taxon>Bacillati</taxon>
        <taxon>Bacillota</taxon>
        <taxon>Bacilli</taxon>
        <taxon>Lactobacillales</taxon>
        <taxon>Lactobacillaceae</taxon>
        <taxon>Lacticaseibacillus</taxon>
    </lineage>
</organism>
<dbReference type="RefSeq" id="WP_047105520.1">
    <property type="nucleotide sequence ID" value="NZ_CABMJL010000005.1"/>
</dbReference>